<comment type="caution">
    <text evidence="2">The sequence shown here is derived from an EMBL/GenBank/DDBJ whole genome shotgun (WGS) entry which is preliminary data.</text>
</comment>
<evidence type="ECO:0000256" key="1">
    <source>
        <dbReference type="SAM" id="MobiDB-lite"/>
    </source>
</evidence>
<proteinExistence type="predicted"/>
<evidence type="ECO:0000313" key="3">
    <source>
        <dbReference type="Proteomes" id="UP000003973"/>
    </source>
</evidence>
<gene>
    <name evidence="2" type="ORF">OFAG_00752</name>
</gene>
<sequence>MKSACKPVSPPGQQSALPGFTGLPCRINRASPRAGKAVGPPRGFSRNGIRLARDEPLSEFSSTRSFGAKKRKTKSVGFWAAVSAKSGVSVRRFGLAMSGFRAATAASFQSGTMRPRKRRVSLTFTPGASFSLSGAGQGRRPQQAIRPVKPVLRGDGRKAGSGAGSDCSGSRFRLAEGWALSPANGPHRPVPFPECTVPGGVCRPLSWETRFRKALAGGDLVHGESGGGFSGSPRPVGSPEKRQSANASTP</sequence>
<feature type="region of interest" description="Disordered" evidence="1">
    <location>
        <begin position="1"/>
        <end position="50"/>
    </location>
</feature>
<dbReference type="EMBL" id="ACDP02000023">
    <property type="protein sequence ID" value="EEO27599.1"/>
    <property type="molecule type" value="Genomic_DNA"/>
</dbReference>
<dbReference type="AlphaFoldDB" id="C3X313"/>
<dbReference type="HOGENOM" id="CLU_1110547_0_0_4"/>
<reference evidence="2" key="1">
    <citation type="submission" date="2011-10" db="EMBL/GenBank/DDBJ databases">
        <title>The Genome Sequence of Oxalobacter formigenes HOxBLS.</title>
        <authorList>
            <consortium name="The Broad Institute Genome Sequencing Platform"/>
            <person name="Earl A."/>
            <person name="Ward D."/>
            <person name="Feldgarden M."/>
            <person name="Gevers D."/>
            <person name="Allison M.J."/>
            <person name="Humphrey S."/>
            <person name="Young S.K."/>
            <person name="Zeng Q."/>
            <person name="Gargeya S."/>
            <person name="Fitzgerald M."/>
            <person name="Haas B."/>
            <person name="Abouelleil A."/>
            <person name="Alvarado L."/>
            <person name="Arachchi H.M."/>
            <person name="Berlin A."/>
            <person name="Brown A."/>
            <person name="Chapman S.B."/>
            <person name="Chen Z."/>
            <person name="Dunbar C."/>
            <person name="Freedman E."/>
            <person name="Gearin G."/>
            <person name="Goldberg J."/>
            <person name="Griggs A."/>
            <person name="Gujja S."/>
            <person name="Heiman D."/>
            <person name="Howarth C."/>
            <person name="Larson L."/>
            <person name="Lui A."/>
            <person name="MacDonald P.J.P."/>
            <person name="Montmayeur A."/>
            <person name="Murphy C."/>
            <person name="Neiman D."/>
            <person name="Pearson M."/>
            <person name="Priest M."/>
            <person name="Roberts A."/>
            <person name="Saif S."/>
            <person name="Shea T."/>
            <person name="Shenoy N."/>
            <person name="Sisk P."/>
            <person name="Stolte C."/>
            <person name="Sykes S."/>
            <person name="Wortman J."/>
            <person name="Nusbaum C."/>
            <person name="Birren B."/>
        </authorList>
    </citation>
    <scope>NUCLEOTIDE SEQUENCE [LARGE SCALE GENOMIC DNA]</scope>
    <source>
        <strain evidence="2">HOxBLS</strain>
    </source>
</reference>
<feature type="region of interest" description="Disordered" evidence="1">
    <location>
        <begin position="218"/>
        <end position="250"/>
    </location>
</feature>
<dbReference type="Proteomes" id="UP000003973">
    <property type="component" value="Unassembled WGS sequence"/>
</dbReference>
<accession>C3X313</accession>
<organism evidence="2 3">
    <name type="scientific">Oxalobacter paraformigenes</name>
    <dbReference type="NCBI Taxonomy" id="556268"/>
    <lineage>
        <taxon>Bacteria</taxon>
        <taxon>Pseudomonadati</taxon>
        <taxon>Pseudomonadota</taxon>
        <taxon>Betaproteobacteria</taxon>
        <taxon>Burkholderiales</taxon>
        <taxon>Oxalobacteraceae</taxon>
        <taxon>Oxalobacter</taxon>
    </lineage>
</organism>
<evidence type="ECO:0000313" key="2">
    <source>
        <dbReference type="EMBL" id="EEO27599.1"/>
    </source>
</evidence>
<name>C3X313_9BURK</name>
<feature type="region of interest" description="Disordered" evidence="1">
    <location>
        <begin position="131"/>
        <end position="168"/>
    </location>
</feature>
<keyword evidence="3" id="KW-1185">Reference proteome</keyword>
<protein>
    <submittedName>
        <fullName evidence="2">Uncharacterized protein</fullName>
    </submittedName>
</protein>